<dbReference type="AlphaFoldDB" id="D1NTV3"/>
<accession>D1NTV3</accession>
<dbReference type="eggNOG" id="COG0406">
    <property type="taxonomic scope" value="Bacteria"/>
</dbReference>
<feature type="binding site" evidence="4">
    <location>
        <position position="78"/>
    </location>
    <ligand>
        <name>substrate</name>
    </ligand>
</feature>
<dbReference type="InterPro" id="IPR029033">
    <property type="entry name" value="His_PPase_superfam"/>
</dbReference>
<feature type="binding site" evidence="4">
    <location>
        <begin position="21"/>
        <end position="28"/>
    </location>
    <ligand>
        <name>substrate</name>
    </ligand>
</feature>
<dbReference type="PANTHER" id="PTHR48100">
    <property type="entry name" value="BROAD-SPECIFICITY PHOSPHATASE YOR283W-RELATED"/>
    <property type="match status" value="1"/>
</dbReference>
<name>D1NTV3_9BIFI</name>
<reference evidence="5 6" key="1">
    <citation type="submission" date="2009-11" db="EMBL/GenBank/DDBJ databases">
        <authorList>
            <person name="Weinstock G."/>
            <person name="Sodergren E."/>
            <person name="Clifton S."/>
            <person name="Fulton L."/>
            <person name="Fulton B."/>
            <person name="Courtney L."/>
            <person name="Fronick C."/>
            <person name="Harrison M."/>
            <person name="Strong C."/>
            <person name="Farmer C."/>
            <person name="Delahaunty K."/>
            <person name="Markovic C."/>
            <person name="Hall O."/>
            <person name="Minx P."/>
            <person name="Tomlinson C."/>
            <person name="Mitreva M."/>
            <person name="Nelson J."/>
            <person name="Hou S."/>
            <person name="Wollam A."/>
            <person name="Pepin K.H."/>
            <person name="Johnson M."/>
            <person name="Bhonagiri V."/>
            <person name="Nash W.E."/>
            <person name="Warren W."/>
            <person name="Chinwalla A."/>
            <person name="Mardis E.R."/>
            <person name="Wilson R.K."/>
        </authorList>
    </citation>
    <scope>NUCLEOTIDE SEQUENCE [LARGE SCALE GENOMIC DNA]</scope>
    <source>
        <strain evidence="5 6">DSM 20093</strain>
    </source>
</reference>
<dbReference type="STRING" id="561180.BIFGAL_03273"/>
<comment type="caution">
    <text evidence="5">The sequence shown here is derived from an EMBL/GenBank/DDBJ whole genome shotgun (WGS) entry which is preliminary data.</text>
</comment>
<evidence type="ECO:0000313" key="6">
    <source>
        <dbReference type="Proteomes" id="UP000003656"/>
    </source>
</evidence>
<evidence type="ECO:0000256" key="3">
    <source>
        <dbReference type="PIRSR" id="PIRSR613078-1"/>
    </source>
</evidence>
<dbReference type="Gene3D" id="3.40.50.1240">
    <property type="entry name" value="Phosphoglycerate mutase-like"/>
    <property type="match status" value="1"/>
</dbReference>
<keyword evidence="2" id="KW-0413">Isomerase</keyword>
<evidence type="ECO:0000313" key="5">
    <source>
        <dbReference type="EMBL" id="EFA23157.1"/>
    </source>
</evidence>
<dbReference type="SUPFAM" id="SSF53254">
    <property type="entry name" value="Phosphoglycerate mutase-like"/>
    <property type="match status" value="1"/>
</dbReference>
<dbReference type="GO" id="GO:0016791">
    <property type="term" value="F:phosphatase activity"/>
    <property type="evidence" value="ECO:0007669"/>
    <property type="project" value="TreeGrafter"/>
</dbReference>
<proteinExistence type="predicted"/>
<organism evidence="5 6">
    <name type="scientific">Bifidobacterium gallicum DSM 20093 = LMG 11596</name>
    <dbReference type="NCBI Taxonomy" id="561180"/>
    <lineage>
        <taxon>Bacteria</taxon>
        <taxon>Bacillati</taxon>
        <taxon>Actinomycetota</taxon>
        <taxon>Actinomycetes</taxon>
        <taxon>Bifidobacteriales</taxon>
        <taxon>Bifidobacteriaceae</taxon>
        <taxon>Bifidobacterium</taxon>
    </lineage>
</organism>
<dbReference type="SMART" id="SM00855">
    <property type="entry name" value="PGAM"/>
    <property type="match status" value="1"/>
</dbReference>
<dbReference type="PROSITE" id="PS00175">
    <property type="entry name" value="PG_MUTASE"/>
    <property type="match status" value="1"/>
</dbReference>
<dbReference type="Proteomes" id="UP000003656">
    <property type="component" value="Unassembled WGS sequence"/>
</dbReference>
<evidence type="ECO:0000256" key="4">
    <source>
        <dbReference type="PIRSR" id="PIRSR613078-2"/>
    </source>
</evidence>
<dbReference type="GO" id="GO:0005737">
    <property type="term" value="C:cytoplasm"/>
    <property type="evidence" value="ECO:0007669"/>
    <property type="project" value="TreeGrafter"/>
</dbReference>
<sequence length="245" mass="27631">MNLMPTTRTLNGQSRTLTIVRHGQTAYNNQHRFQGRIDIPLDETGLWQVAQTGHALRELYVHDHTDCHPFVVSSDLTRAMQTAHAFADALGLQVHTDKRLRERCFGDWEGESVEDVAVRFPQDFESWRDGGGGEMRHGAEDRMAVASRGMQAIAHWSRVAGADSDLFVFSHGAFIEQTLQGMFGIAQAFPDFVSVSSMRNAHWARLTNAMLTQPDRWILNDYNHGPAIADTPQWYEPHTNTQQSA</sequence>
<dbReference type="Pfam" id="PF00300">
    <property type="entry name" value="His_Phos_1"/>
    <property type="match status" value="1"/>
</dbReference>
<gene>
    <name evidence="5" type="ORF">BIFGAL_03273</name>
</gene>
<keyword evidence="1" id="KW-0324">Glycolysis</keyword>
<feature type="active site" description="Tele-phosphohistidine intermediate" evidence="3">
    <location>
        <position position="22"/>
    </location>
</feature>
<dbReference type="InterPro" id="IPR050275">
    <property type="entry name" value="PGM_Phosphatase"/>
</dbReference>
<dbReference type="EMBL" id="ABXB03000002">
    <property type="protein sequence ID" value="EFA23157.1"/>
    <property type="molecule type" value="Genomic_DNA"/>
</dbReference>
<dbReference type="InterPro" id="IPR013078">
    <property type="entry name" value="His_Pase_superF_clade-1"/>
</dbReference>
<evidence type="ECO:0000256" key="1">
    <source>
        <dbReference type="ARBA" id="ARBA00023152"/>
    </source>
</evidence>
<feature type="active site" description="Proton donor/acceptor" evidence="3">
    <location>
        <position position="102"/>
    </location>
</feature>
<dbReference type="InterPro" id="IPR001345">
    <property type="entry name" value="PG/BPGM_mutase_AS"/>
</dbReference>
<dbReference type="PANTHER" id="PTHR48100:SF1">
    <property type="entry name" value="HISTIDINE PHOSPHATASE FAMILY PROTEIN-RELATED"/>
    <property type="match status" value="1"/>
</dbReference>
<dbReference type="CDD" id="cd07067">
    <property type="entry name" value="HP_PGM_like"/>
    <property type="match status" value="1"/>
</dbReference>
<protein>
    <submittedName>
        <fullName evidence="5">Phosphoglycerate mutase family protein</fullName>
    </submittedName>
</protein>
<evidence type="ECO:0000256" key="2">
    <source>
        <dbReference type="ARBA" id="ARBA00023235"/>
    </source>
</evidence>